<evidence type="ECO:0000259" key="6">
    <source>
        <dbReference type="Pfam" id="PF08548"/>
    </source>
</evidence>
<keyword evidence="3" id="KW-0964">Secreted</keyword>
<dbReference type="PROSITE" id="PS00330">
    <property type="entry name" value="HEMOLYSIN_CALCIUM"/>
    <property type="match status" value="5"/>
</dbReference>
<feature type="region of interest" description="Disordered" evidence="5">
    <location>
        <begin position="211"/>
        <end position="230"/>
    </location>
</feature>
<dbReference type="PRINTS" id="PR00313">
    <property type="entry name" value="CABNDNGRPT"/>
</dbReference>
<reference evidence="7 8" key="1">
    <citation type="submission" date="2020-03" db="EMBL/GenBank/DDBJ databases">
        <title>Roseomonas selenitidurans sp. nov. isolated from soil.</title>
        <authorList>
            <person name="Liu H."/>
        </authorList>
    </citation>
    <scope>NUCLEOTIDE SEQUENCE [LARGE SCALE GENOMIC DNA]</scope>
    <source>
        <strain evidence="7 8">JCM 15073</strain>
    </source>
</reference>
<evidence type="ECO:0000256" key="1">
    <source>
        <dbReference type="ARBA" id="ARBA00001913"/>
    </source>
</evidence>
<dbReference type="Gene3D" id="3.40.390.10">
    <property type="entry name" value="Collagenase (Catalytic Domain)"/>
    <property type="match status" value="1"/>
</dbReference>
<proteinExistence type="predicted"/>
<evidence type="ECO:0000256" key="3">
    <source>
        <dbReference type="ARBA" id="ARBA00022525"/>
    </source>
</evidence>
<dbReference type="InterPro" id="IPR011049">
    <property type="entry name" value="Serralysin-like_metalloprot_C"/>
</dbReference>
<dbReference type="InterPro" id="IPR024079">
    <property type="entry name" value="MetalloPept_cat_dom_sf"/>
</dbReference>
<comment type="caution">
    <text evidence="7">The sequence shown here is derived from an EMBL/GenBank/DDBJ whole genome shotgun (WGS) entry which is preliminary data.</text>
</comment>
<dbReference type="InterPro" id="IPR013858">
    <property type="entry name" value="Peptidase_M10B_C"/>
</dbReference>
<evidence type="ECO:0000313" key="7">
    <source>
        <dbReference type="EMBL" id="NKE43468.1"/>
    </source>
</evidence>
<comment type="cofactor">
    <cofactor evidence="1">
        <name>Ca(2+)</name>
        <dbReference type="ChEBI" id="CHEBI:29108"/>
    </cofactor>
</comment>
<dbReference type="SUPFAM" id="SSF55486">
    <property type="entry name" value="Metalloproteases ('zincins'), catalytic domain"/>
    <property type="match status" value="1"/>
</dbReference>
<dbReference type="InterPro" id="IPR001343">
    <property type="entry name" value="Hemolysn_Ca-bd"/>
</dbReference>
<feature type="region of interest" description="Disordered" evidence="5">
    <location>
        <begin position="649"/>
        <end position="674"/>
    </location>
</feature>
<dbReference type="SUPFAM" id="SSF51120">
    <property type="entry name" value="beta-Roll"/>
    <property type="match status" value="3"/>
</dbReference>
<evidence type="ECO:0000313" key="8">
    <source>
        <dbReference type="Proteomes" id="UP000765160"/>
    </source>
</evidence>
<dbReference type="InterPro" id="IPR018511">
    <property type="entry name" value="Hemolysin-typ_Ca-bd_CS"/>
</dbReference>
<dbReference type="Proteomes" id="UP000765160">
    <property type="component" value="Unassembled WGS sequence"/>
</dbReference>
<dbReference type="EMBL" id="JAAVTX010000001">
    <property type="protein sequence ID" value="NKE43468.1"/>
    <property type="molecule type" value="Genomic_DNA"/>
</dbReference>
<dbReference type="RefSeq" id="WP_168046482.1">
    <property type="nucleotide sequence ID" value="NZ_JAATJR010000001.1"/>
</dbReference>
<dbReference type="PANTHER" id="PTHR38340:SF1">
    <property type="entry name" value="S-LAYER PROTEIN"/>
    <property type="match status" value="1"/>
</dbReference>
<evidence type="ECO:0000256" key="4">
    <source>
        <dbReference type="ARBA" id="ARBA00022737"/>
    </source>
</evidence>
<sequence length="785" mass="81201">MCVICEGIGLRNTEAASLHASLSLPTADAAGSPTRSWDFTTYTGDATLDSLLAGTAWSGPRLAYALPDPESWGDAFPIARADQAVAPTDALGRALDLILAGSTDVPGGPQQRLTSLASFTGLTLERTEDAAEATIRFGVAAKLTGVFGLAAFPGIPQFQPEIAAGLAPGMRGGDTWLSLVEFAAGPGGLLDPTPGSVAWHVIQHELGHALGLSHPHSEAGDPGSSRQPMPLERDGIEFTNMAYRMHPGGTEDDQPVRGSHDLPQTWMTYDIRALQHLYGANYETHSGDTTYRFDPLTGEVFVDGVGQGAPLANRILLTIWDGGGRDTYDLAAYGTGLRIDLTPGEGSVLSAGQLADLTPANDPAPPRSVLAQRNLYNAFLHEDDPRALIEDVIGGSGDDRMLGNRAANHLRGGDGRDTLLGQEGADTLDGGAAADSLVGGTGNDTYLIDTAGDRVLELAGEGTDTAIAAVGWRLPEGLETLLLAEAAGAAHGHGNASDNRILGNGFANFLTGGDGNDNLSGGGGDDRLDGNAGADFLIGGAGDDRLYGGDGDDRLDGGTGRDRMFGGAGDDAYLVDDPGDRLLEREGEGEDLVLAGIDFRLVPYIEGLSLTGQARRGVGNAQDNEIGGNLLDNRLSGLEGDDELNGLAGNDTLLGGTGDDTLKGESGDDRLMGEAGDDALSGGAGNDTLLGGAGADTFGFSQASTGRSLISDFDVVEDWLNLDGLFADATAALAALLDQGRHTLLVLGNGGDVLLRNVALAEMTEDRFRFETEAAPEMSQAVWTA</sequence>
<protein>
    <recommendedName>
        <fullName evidence="6">Peptidase M10 serralysin C-terminal domain-containing protein</fullName>
    </recommendedName>
</protein>
<dbReference type="Pfam" id="PF08548">
    <property type="entry name" value="Peptidase_M10_C"/>
    <property type="match status" value="1"/>
</dbReference>
<dbReference type="PANTHER" id="PTHR38340">
    <property type="entry name" value="S-LAYER PROTEIN"/>
    <property type="match status" value="1"/>
</dbReference>
<name>A0ABX1ESE2_9PROT</name>
<keyword evidence="4" id="KW-0677">Repeat</keyword>
<feature type="domain" description="Peptidase M10 serralysin C-terminal" evidence="6">
    <location>
        <begin position="280"/>
        <end position="344"/>
    </location>
</feature>
<accession>A0ABX1ESE2</accession>
<organism evidence="7 8">
    <name type="scientific">Falsiroseomonas frigidaquae</name>
    <dbReference type="NCBI Taxonomy" id="487318"/>
    <lineage>
        <taxon>Bacteria</taxon>
        <taxon>Pseudomonadati</taxon>
        <taxon>Pseudomonadota</taxon>
        <taxon>Alphaproteobacteria</taxon>
        <taxon>Acetobacterales</taxon>
        <taxon>Roseomonadaceae</taxon>
        <taxon>Falsiroseomonas</taxon>
    </lineage>
</organism>
<feature type="compositionally biased region" description="Basic and acidic residues" evidence="5">
    <location>
        <begin position="660"/>
        <end position="672"/>
    </location>
</feature>
<keyword evidence="8" id="KW-1185">Reference proteome</keyword>
<comment type="subcellular location">
    <subcellularLocation>
        <location evidence="2">Secreted</location>
    </subcellularLocation>
</comment>
<dbReference type="Pfam" id="PF00353">
    <property type="entry name" value="HemolysinCabind"/>
    <property type="match status" value="5"/>
</dbReference>
<gene>
    <name evidence="7" type="ORF">HB662_01675</name>
</gene>
<evidence type="ECO:0000256" key="5">
    <source>
        <dbReference type="SAM" id="MobiDB-lite"/>
    </source>
</evidence>
<evidence type="ECO:0000256" key="2">
    <source>
        <dbReference type="ARBA" id="ARBA00004613"/>
    </source>
</evidence>
<dbReference type="Gene3D" id="2.150.10.10">
    <property type="entry name" value="Serralysin-like metalloprotease, C-terminal"/>
    <property type="match status" value="5"/>
</dbReference>
<dbReference type="InterPro" id="IPR050557">
    <property type="entry name" value="RTX_toxin/Mannuronan_C5-epim"/>
</dbReference>